<keyword evidence="8" id="KW-1185">Reference proteome</keyword>
<accession>A0A158J4V7</accession>
<sequence length="265" mass="28969">MLICLLKRVGQLLGFAATAAALTMSTPVYSASDTLRVATEGTYPPWSFKDSSGNLQGFDVDIANALCAQLKMKCQIVAQAWDGIIPGLQANRYDAIVASMSTTPARRKQVLFTNKYKETTSSFIVAKDSGIKDVTPVGLKGKRIGVQRGSSQHQWLTANGYEKTATLVLYDSTRQPELDLVAGRVDAVIGNKATFYADFFKRPESKDFTFVGPEFKGGVLGEGNAIAVRLDDSDLCNRLNTALDAIIKNGTYDQIRKKYFPFPLM</sequence>
<protein>
    <submittedName>
        <fullName evidence="7">ABC amino acid transporter, periplasmic ligand binding protein</fullName>
    </submittedName>
</protein>
<dbReference type="SUPFAM" id="SSF53850">
    <property type="entry name" value="Periplasmic binding protein-like II"/>
    <property type="match status" value="1"/>
</dbReference>
<reference evidence="7" key="1">
    <citation type="submission" date="2016-01" db="EMBL/GenBank/DDBJ databases">
        <authorList>
            <person name="Peeters C."/>
        </authorList>
    </citation>
    <scope>NUCLEOTIDE SEQUENCE [LARGE SCALE GENOMIC DNA]</scope>
    <source>
        <strain evidence="7">LMG 29317</strain>
    </source>
</reference>
<dbReference type="AlphaFoldDB" id="A0A158J4V7"/>
<feature type="domain" description="Solute-binding protein family 3/N-terminal" evidence="6">
    <location>
        <begin position="34"/>
        <end position="263"/>
    </location>
</feature>
<evidence type="ECO:0000259" key="6">
    <source>
        <dbReference type="SMART" id="SM00062"/>
    </source>
</evidence>
<feature type="signal peptide" evidence="5">
    <location>
        <begin position="1"/>
        <end position="30"/>
    </location>
</feature>
<evidence type="ECO:0000256" key="3">
    <source>
        <dbReference type="ARBA" id="ARBA00022729"/>
    </source>
</evidence>
<gene>
    <name evidence="7" type="ORF">AWB74_03397</name>
</gene>
<comment type="subcellular location">
    <subcellularLocation>
        <location evidence="1">Cell envelope</location>
    </subcellularLocation>
</comment>
<dbReference type="InterPro" id="IPR001638">
    <property type="entry name" value="Solute-binding_3/MltF_N"/>
</dbReference>
<evidence type="ECO:0000256" key="2">
    <source>
        <dbReference type="ARBA" id="ARBA00010333"/>
    </source>
</evidence>
<dbReference type="PANTHER" id="PTHR35936:SF17">
    <property type="entry name" value="ARGININE-BINDING EXTRACELLULAR PROTEIN ARTP"/>
    <property type="match status" value="1"/>
</dbReference>
<dbReference type="Proteomes" id="UP000055019">
    <property type="component" value="Unassembled WGS sequence"/>
</dbReference>
<dbReference type="GO" id="GO:0030313">
    <property type="term" value="C:cell envelope"/>
    <property type="evidence" value="ECO:0007669"/>
    <property type="project" value="UniProtKB-SubCell"/>
</dbReference>
<dbReference type="EMBL" id="FCOM02000013">
    <property type="protein sequence ID" value="SAL63897.1"/>
    <property type="molecule type" value="Genomic_DNA"/>
</dbReference>
<comment type="caution">
    <text evidence="7">The sequence shown here is derived from an EMBL/GenBank/DDBJ whole genome shotgun (WGS) entry which is preliminary data.</text>
</comment>
<feature type="chain" id="PRO_5007627281" evidence="5">
    <location>
        <begin position="31"/>
        <end position="265"/>
    </location>
</feature>
<dbReference type="Pfam" id="PF00497">
    <property type="entry name" value="SBP_bac_3"/>
    <property type="match status" value="1"/>
</dbReference>
<dbReference type="PROSITE" id="PS01039">
    <property type="entry name" value="SBP_BACTERIAL_3"/>
    <property type="match status" value="1"/>
</dbReference>
<evidence type="ECO:0000313" key="8">
    <source>
        <dbReference type="Proteomes" id="UP000055019"/>
    </source>
</evidence>
<dbReference type="InterPro" id="IPR018313">
    <property type="entry name" value="SBP_3_CS"/>
</dbReference>
<proteinExistence type="inferred from homology"/>
<dbReference type="SMART" id="SM00062">
    <property type="entry name" value="PBPb"/>
    <property type="match status" value="1"/>
</dbReference>
<keyword evidence="3 5" id="KW-0732">Signal</keyword>
<name>A0A158J4V7_9BURK</name>
<organism evidence="7 8">
    <name type="scientific">Caballeronia arvi</name>
    <dbReference type="NCBI Taxonomy" id="1777135"/>
    <lineage>
        <taxon>Bacteria</taxon>
        <taxon>Pseudomonadati</taxon>
        <taxon>Pseudomonadota</taxon>
        <taxon>Betaproteobacteria</taxon>
        <taxon>Burkholderiales</taxon>
        <taxon>Burkholderiaceae</taxon>
        <taxon>Caballeronia</taxon>
    </lineage>
</organism>
<evidence type="ECO:0000313" key="7">
    <source>
        <dbReference type="EMBL" id="SAL63897.1"/>
    </source>
</evidence>
<dbReference type="Gene3D" id="3.40.190.10">
    <property type="entry name" value="Periplasmic binding protein-like II"/>
    <property type="match status" value="2"/>
</dbReference>
<dbReference type="RefSeq" id="WP_235024606.1">
    <property type="nucleotide sequence ID" value="NZ_FCOM02000013.1"/>
</dbReference>
<dbReference type="PANTHER" id="PTHR35936">
    <property type="entry name" value="MEMBRANE-BOUND LYTIC MUREIN TRANSGLYCOSYLASE F"/>
    <property type="match status" value="1"/>
</dbReference>
<evidence type="ECO:0000256" key="5">
    <source>
        <dbReference type="SAM" id="SignalP"/>
    </source>
</evidence>
<evidence type="ECO:0000256" key="4">
    <source>
        <dbReference type="RuleBase" id="RU003744"/>
    </source>
</evidence>
<evidence type="ECO:0000256" key="1">
    <source>
        <dbReference type="ARBA" id="ARBA00004196"/>
    </source>
</evidence>
<comment type="similarity">
    <text evidence="2 4">Belongs to the bacterial solute-binding protein 3 family.</text>
</comment>